<dbReference type="Proteomes" id="UP000009168">
    <property type="component" value="Unassembled WGS sequence"/>
</dbReference>
<dbReference type="KEGG" id="tet:TTHERM_000490799"/>
<dbReference type="InParanoid" id="W7XCD0"/>
<dbReference type="AlphaFoldDB" id="W7XCD0"/>
<evidence type="ECO:0000313" key="1">
    <source>
        <dbReference type="EMBL" id="EWS74203.1"/>
    </source>
</evidence>
<accession>W7XCD0</accession>
<evidence type="ECO:0000313" key="2">
    <source>
        <dbReference type="Proteomes" id="UP000009168"/>
    </source>
</evidence>
<dbReference type="EMBL" id="GG662691">
    <property type="protein sequence ID" value="EWS74203.1"/>
    <property type="molecule type" value="Genomic_DNA"/>
</dbReference>
<proteinExistence type="predicted"/>
<reference evidence="2" key="1">
    <citation type="journal article" date="2006" name="PLoS Biol.">
        <title>Macronuclear genome sequence of the ciliate Tetrahymena thermophila, a model eukaryote.</title>
        <authorList>
            <person name="Eisen J.A."/>
            <person name="Coyne R.S."/>
            <person name="Wu M."/>
            <person name="Wu D."/>
            <person name="Thiagarajan M."/>
            <person name="Wortman J.R."/>
            <person name="Badger J.H."/>
            <person name="Ren Q."/>
            <person name="Amedeo P."/>
            <person name="Jones K.M."/>
            <person name="Tallon L.J."/>
            <person name="Delcher A.L."/>
            <person name="Salzberg S.L."/>
            <person name="Silva J.C."/>
            <person name="Haas B.J."/>
            <person name="Majoros W.H."/>
            <person name="Farzad M."/>
            <person name="Carlton J.M."/>
            <person name="Smith R.K. Jr."/>
            <person name="Garg J."/>
            <person name="Pearlman R.E."/>
            <person name="Karrer K.M."/>
            <person name="Sun L."/>
            <person name="Manning G."/>
            <person name="Elde N.C."/>
            <person name="Turkewitz A.P."/>
            <person name="Asai D.J."/>
            <person name="Wilkes D.E."/>
            <person name="Wang Y."/>
            <person name="Cai H."/>
            <person name="Collins K."/>
            <person name="Stewart B.A."/>
            <person name="Lee S.R."/>
            <person name="Wilamowska K."/>
            <person name="Weinberg Z."/>
            <person name="Ruzzo W.L."/>
            <person name="Wloga D."/>
            <person name="Gaertig J."/>
            <person name="Frankel J."/>
            <person name="Tsao C.-C."/>
            <person name="Gorovsky M.A."/>
            <person name="Keeling P.J."/>
            <person name="Waller R.F."/>
            <person name="Patron N.J."/>
            <person name="Cherry J.M."/>
            <person name="Stover N.A."/>
            <person name="Krieger C.J."/>
            <person name="del Toro C."/>
            <person name="Ryder H.F."/>
            <person name="Williamson S.C."/>
            <person name="Barbeau R.A."/>
            <person name="Hamilton E.P."/>
            <person name="Orias E."/>
        </authorList>
    </citation>
    <scope>NUCLEOTIDE SEQUENCE [LARGE SCALE GENOMIC DNA]</scope>
    <source>
        <strain evidence="2">SB210</strain>
    </source>
</reference>
<dbReference type="Gene3D" id="3.80.10.10">
    <property type="entry name" value="Ribonuclease Inhibitor"/>
    <property type="match status" value="1"/>
</dbReference>
<organism evidence="1 2">
    <name type="scientific">Tetrahymena thermophila (strain SB210)</name>
    <dbReference type="NCBI Taxonomy" id="312017"/>
    <lineage>
        <taxon>Eukaryota</taxon>
        <taxon>Sar</taxon>
        <taxon>Alveolata</taxon>
        <taxon>Ciliophora</taxon>
        <taxon>Intramacronucleata</taxon>
        <taxon>Oligohymenophorea</taxon>
        <taxon>Hymenostomatida</taxon>
        <taxon>Tetrahymenina</taxon>
        <taxon>Tetrahymenidae</taxon>
        <taxon>Tetrahymena</taxon>
    </lineage>
</organism>
<dbReference type="RefSeq" id="XP_012653263.1">
    <property type="nucleotide sequence ID" value="XM_012797809.1"/>
</dbReference>
<keyword evidence="1" id="KW-0418">Kinase</keyword>
<name>W7XCD0_TETTS</name>
<protein>
    <submittedName>
        <fullName evidence="1">Kinase domain protein</fullName>
    </submittedName>
</protein>
<dbReference type="GO" id="GO:0016301">
    <property type="term" value="F:kinase activity"/>
    <property type="evidence" value="ECO:0007669"/>
    <property type="project" value="UniProtKB-KW"/>
</dbReference>
<dbReference type="InterPro" id="IPR032675">
    <property type="entry name" value="LRR_dom_sf"/>
</dbReference>
<dbReference type="GeneID" id="24439247"/>
<gene>
    <name evidence="1" type="ORF">TTHERM_000490799</name>
</gene>
<sequence>MSSESASKLVSDLTNSAKIQNMILYFSSNQIYDDNLKDLSSHLHKFTNLETLALEFSVNSIGAEGAIGFSSAIRQCNQLRFLELYLWYIDIYFFVY</sequence>
<keyword evidence="1" id="KW-0808">Transferase</keyword>
<dbReference type="SUPFAM" id="SSF52047">
    <property type="entry name" value="RNI-like"/>
    <property type="match status" value="1"/>
</dbReference>
<keyword evidence="2" id="KW-1185">Reference proteome</keyword>
<dbReference type="OrthoDB" id="120976at2759"/>